<sequence>MCQRGHYPGNEALLAKYIGEINKKHSQRVFRVVNLVQSLVKRFNESENGNCIAGVVKHISLLCQTHLECCASAKGYRIKEASSTESPPLPAFSSDMFHRLSSFPETATGLTALITDTTGLFGHHMARVLAASSRWTNAYYFRSRTPQKGSVSTKIEHLRVNFLDKSYHISSLLGAIKHV</sequence>
<dbReference type="InParanoid" id="A0A084R1Y3"/>
<dbReference type="HOGENOM" id="CLU_1504410_0_0_1"/>
<dbReference type="Proteomes" id="UP000028524">
    <property type="component" value="Unassembled WGS sequence"/>
</dbReference>
<evidence type="ECO:0000313" key="1">
    <source>
        <dbReference type="EMBL" id="KFA70218.1"/>
    </source>
</evidence>
<dbReference type="Gene3D" id="3.40.50.720">
    <property type="entry name" value="NAD(P)-binding Rossmann-like Domain"/>
    <property type="match status" value="1"/>
</dbReference>
<organism evidence="1 2">
    <name type="scientific">Stachybotrys chlorohalonatus (strain IBT 40285)</name>
    <dbReference type="NCBI Taxonomy" id="1283841"/>
    <lineage>
        <taxon>Eukaryota</taxon>
        <taxon>Fungi</taxon>
        <taxon>Dikarya</taxon>
        <taxon>Ascomycota</taxon>
        <taxon>Pezizomycotina</taxon>
        <taxon>Sordariomycetes</taxon>
        <taxon>Hypocreomycetidae</taxon>
        <taxon>Hypocreales</taxon>
        <taxon>Stachybotryaceae</taxon>
        <taxon>Stachybotrys</taxon>
    </lineage>
</organism>
<evidence type="ECO:0000313" key="2">
    <source>
        <dbReference type="Proteomes" id="UP000028524"/>
    </source>
</evidence>
<dbReference type="AlphaFoldDB" id="A0A084R1Y3"/>
<keyword evidence="2" id="KW-1185">Reference proteome</keyword>
<dbReference type="EMBL" id="KL659284">
    <property type="protein sequence ID" value="KFA70218.1"/>
    <property type="molecule type" value="Genomic_DNA"/>
</dbReference>
<proteinExistence type="predicted"/>
<name>A0A084R1Y3_STAC4</name>
<dbReference type="STRING" id="1283841.A0A084R1Y3"/>
<protein>
    <submittedName>
        <fullName evidence="1">Uncharacterized protein</fullName>
    </submittedName>
</protein>
<reference evidence="1 2" key="1">
    <citation type="journal article" date="2014" name="BMC Genomics">
        <title>Comparative genome sequencing reveals chemotype-specific gene clusters in the toxigenic black mold Stachybotrys.</title>
        <authorList>
            <person name="Semeiks J."/>
            <person name="Borek D."/>
            <person name="Otwinowski Z."/>
            <person name="Grishin N.V."/>
        </authorList>
    </citation>
    <scope>NUCLEOTIDE SEQUENCE [LARGE SCALE GENOMIC DNA]</scope>
    <source>
        <strain evidence="1 2">IBT 40285</strain>
    </source>
</reference>
<accession>A0A084R1Y3</accession>
<gene>
    <name evidence="1" type="ORF">S40285_10209</name>
</gene>